<dbReference type="InterPro" id="IPR024704">
    <property type="entry name" value="SMC"/>
</dbReference>
<evidence type="ECO:0000256" key="4">
    <source>
        <dbReference type="ARBA" id="ARBA00023054"/>
    </source>
</evidence>
<comment type="subunit">
    <text evidence="6">Homodimer.</text>
</comment>
<proteinExistence type="inferred from homology"/>
<dbReference type="EMBL" id="JACRSN010000001">
    <property type="protein sequence ID" value="MBC8532523.1"/>
    <property type="molecule type" value="Genomic_DNA"/>
</dbReference>
<dbReference type="Proteomes" id="UP000651482">
    <property type="component" value="Unassembled WGS sequence"/>
</dbReference>
<evidence type="ECO:0000256" key="7">
    <source>
        <dbReference type="SAM" id="MobiDB-lite"/>
    </source>
</evidence>
<protein>
    <recommendedName>
        <fullName evidence="6">Chromosome partition protein Smc</fullName>
    </recommendedName>
</protein>
<evidence type="ECO:0000313" key="10">
    <source>
        <dbReference type="Proteomes" id="UP000651482"/>
    </source>
</evidence>
<dbReference type="InterPro" id="IPR010935">
    <property type="entry name" value="SMC_hinge"/>
</dbReference>
<dbReference type="HAMAP" id="MF_01894">
    <property type="entry name" value="Smc_prok"/>
    <property type="match status" value="1"/>
</dbReference>
<keyword evidence="5 6" id="KW-0238">DNA-binding</keyword>
<reference evidence="9" key="1">
    <citation type="submission" date="2020-08" db="EMBL/GenBank/DDBJ databases">
        <title>Genome public.</title>
        <authorList>
            <person name="Liu C."/>
            <person name="Sun Q."/>
        </authorList>
    </citation>
    <scope>NUCLEOTIDE SEQUENCE</scope>
    <source>
        <strain evidence="9">NSJ-40</strain>
    </source>
</reference>
<dbReference type="InterPro" id="IPR027417">
    <property type="entry name" value="P-loop_NTPase"/>
</dbReference>
<evidence type="ECO:0000313" key="9">
    <source>
        <dbReference type="EMBL" id="MBC8532523.1"/>
    </source>
</evidence>
<dbReference type="SMART" id="SM00968">
    <property type="entry name" value="SMC_hinge"/>
    <property type="match status" value="1"/>
</dbReference>
<accession>A0A926D6B9</accession>
<feature type="coiled-coil region" evidence="6">
    <location>
        <begin position="167"/>
        <end position="201"/>
    </location>
</feature>
<dbReference type="GO" id="GO:0007062">
    <property type="term" value="P:sister chromatid cohesion"/>
    <property type="evidence" value="ECO:0007669"/>
    <property type="project" value="InterPro"/>
</dbReference>
<keyword evidence="3 6" id="KW-0067">ATP-binding</keyword>
<dbReference type="GO" id="GO:0005694">
    <property type="term" value="C:chromosome"/>
    <property type="evidence" value="ECO:0007669"/>
    <property type="project" value="InterPro"/>
</dbReference>
<dbReference type="Pfam" id="PF06470">
    <property type="entry name" value="SMC_hinge"/>
    <property type="match status" value="1"/>
</dbReference>
<dbReference type="AlphaFoldDB" id="A0A926D6B9"/>
<dbReference type="InterPro" id="IPR011890">
    <property type="entry name" value="SMC_prok"/>
</dbReference>
<keyword evidence="10" id="KW-1185">Reference proteome</keyword>
<keyword evidence="1 6" id="KW-0963">Cytoplasm</keyword>
<dbReference type="Gene3D" id="3.40.50.300">
    <property type="entry name" value="P-loop containing nucleotide triphosphate hydrolases"/>
    <property type="match status" value="2"/>
</dbReference>
<keyword evidence="4 6" id="KW-0175">Coiled coil</keyword>
<feature type="domain" description="SMC hinge" evidence="8">
    <location>
        <begin position="523"/>
        <end position="639"/>
    </location>
</feature>
<dbReference type="GO" id="GO:0016887">
    <property type="term" value="F:ATP hydrolysis activity"/>
    <property type="evidence" value="ECO:0007669"/>
    <property type="project" value="InterPro"/>
</dbReference>
<comment type="subcellular location">
    <subcellularLocation>
        <location evidence="6">Cytoplasm</location>
    </subcellularLocation>
</comment>
<dbReference type="SUPFAM" id="SSF75553">
    <property type="entry name" value="Smc hinge domain"/>
    <property type="match status" value="1"/>
</dbReference>
<dbReference type="GO" id="GO:0030261">
    <property type="term" value="P:chromosome condensation"/>
    <property type="evidence" value="ECO:0007669"/>
    <property type="project" value="InterPro"/>
</dbReference>
<comment type="caution">
    <text evidence="9">The sequence shown here is derived from an EMBL/GenBank/DDBJ whole genome shotgun (WGS) entry which is preliminary data.</text>
</comment>
<sequence>MLLKSLVMQGFKTFPDKTVLHFERGITAVVGPNGSGKSNISDAIRWVLGEQSARTLRCSKMEDVIFGGSPARKPLGYAEVTLTIDNTGRELPFDADTVAVSRRYYRSGESEYLINKASVRLRDIHELFMDTGLGRDGYSMVGQGKIDSIVAARSEERREIFDEAAGISRYRYRKEESERRLEKAEENLLRLRDIVSELEGRIEPLRIQSEKAQQFLEYSEEKRTLEIGLWLETLNRSGTVLREQADKISVAQGQYDEIGEVLAAFEEEMEACYQKMNACSSRIDELHAEAAKQEALAAQRDGEASVVENDLHHNAESVERIKGELAQSYASETDMDAELAQKETAEQEKRALAAQKNKEYVAYTEKLETLRRGMDESSGKADAVALRIASITASLSEARIAVGSAESSLEEIRRRLSDIDAAKRTWNERREDAEKALDYYQAQIETAQTQIAAASNAIKGHEMRLQSRKTRAEEAKKRSDRAELDAREQERRAKLLEDLEKNMEGFQQSVKTVMREASHGALRGICGPVSRILTVPSEYAAAIETALGAAMQNIVVHTEEDAKRAIALLKGRNAGRATFLPLSVIRGKTLEENGLADCPGFVGMANALCSCEERYREVRDSLLGRIAVAEDLDSAVAIARRFRYRFRIVTLDGQVVNAGGSMTGGSMQKNAGLLSRTAEIERIKEKAAMLREQAKQALDDLHAAGQEVASEEAALSAAKGTFYAAQDEKFKLETERKRVEAERVSAEESLKSLQTESEAADVRTQALLRGKTEAETTISALQEELASAQAEVDAMNVGREDLARRCTELSEHLQEIRMAALEAEKDAASFQAAAEELRRRKADSEGRRRAQEAQIAELEARSEQLRMQAQSLRESAQSLRESAQSLRAESETAGQERVVLETAASNMRAEEREKTNQRETVGHELARLEERRVNLQNEYDSIITKLWEEYELTRREAEAVAKPVEQVSAAKKRLAELKSKIKGLGSVNLAAVEEYKEVSERYAFMTDQISDVEKSRDELRRLIHSLMGKMRDIFLERFEKINGNFTEIFKELFGGGTASLSLSDPEDVLNSGINIAVQPPGKIVTNLELLSGGEKALVAISIYFAIMKVNPPPFCLLDEIEAALDEVNVTRFANYLRRMNQNTQCIAITHRRGTMEEADVLYGVTMQNEGMSKLLELHPYEVESALGIKET</sequence>
<evidence type="ECO:0000256" key="1">
    <source>
        <dbReference type="ARBA" id="ARBA00022490"/>
    </source>
</evidence>
<dbReference type="InterPro" id="IPR036277">
    <property type="entry name" value="SMC_hinge_sf"/>
</dbReference>
<dbReference type="PANTHER" id="PTHR43977">
    <property type="entry name" value="STRUCTURAL MAINTENANCE OF CHROMOSOMES PROTEIN 3"/>
    <property type="match status" value="1"/>
</dbReference>
<feature type="coiled-coil region" evidence="6">
    <location>
        <begin position="409"/>
        <end position="516"/>
    </location>
</feature>
<gene>
    <name evidence="6 9" type="primary">smc</name>
    <name evidence="9" type="ORF">IAG03_00610</name>
</gene>
<dbReference type="NCBIfam" id="TIGR02168">
    <property type="entry name" value="SMC_prok_B"/>
    <property type="match status" value="1"/>
</dbReference>
<name>A0A926D6B9_9FIRM</name>
<dbReference type="GO" id="GO:0003677">
    <property type="term" value="F:DNA binding"/>
    <property type="evidence" value="ECO:0007669"/>
    <property type="project" value="UniProtKB-UniRule"/>
</dbReference>
<dbReference type="GO" id="GO:0006260">
    <property type="term" value="P:DNA replication"/>
    <property type="evidence" value="ECO:0007669"/>
    <property type="project" value="UniProtKB-UniRule"/>
</dbReference>
<evidence type="ECO:0000256" key="6">
    <source>
        <dbReference type="HAMAP-Rule" id="MF_01894"/>
    </source>
</evidence>
<comment type="similarity">
    <text evidence="6">Belongs to the SMC family.</text>
</comment>
<feature type="compositionally biased region" description="Polar residues" evidence="7">
    <location>
        <begin position="866"/>
        <end position="887"/>
    </location>
</feature>
<dbReference type="SUPFAM" id="SSF57997">
    <property type="entry name" value="Tropomyosin"/>
    <property type="match status" value="1"/>
</dbReference>
<dbReference type="PIRSF" id="PIRSF005719">
    <property type="entry name" value="SMC"/>
    <property type="match status" value="1"/>
</dbReference>
<dbReference type="Gene3D" id="1.20.1060.20">
    <property type="match status" value="1"/>
</dbReference>
<evidence type="ECO:0000259" key="8">
    <source>
        <dbReference type="SMART" id="SM00968"/>
    </source>
</evidence>
<feature type="binding site" evidence="6">
    <location>
        <begin position="32"/>
        <end position="39"/>
    </location>
    <ligand>
        <name>ATP</name>
        <dbReference type="ChEBI" id="CHEBI:30616"/>
    </ligand>
</feature>
<dbReference type="RefSeq" id="WP_249317725.1">
    <property type="nucleotide sequence ID" value="NZ_JACRSN010000001.1"/>
</dbReference>
<dbReference type="GO" id="GO:0007059">
    <property type="term" value="P:chromosome segregation"/>
    <property type="evidence" value="ECO:0007669"/>
    <property type="project" value="UniProtKB-UniRule"/>
</dbReference>
<comment type="function">
    <text evidence="6">Required for chromosome condensation and partitioning.</text>
</comment>
<evidence type="ECO:0000256" key="3">
    <source>
        <dbReference type="ARBA" id="ARBA00022840"/>
    </source>
</evidence>
<evidence type="ECO:0000256" key="2">
    <source>
        <dbReference type="ARBA" id="ARBA00022741"/>
    </source>
</evidence>
<dbReference type="Gene3D" id="3.30.70.1620">
    <property type="match status" value="1"/>
</dbReference>
<dbReference type="Gene3D" id="6.10.140.1720">
    <property type="match status" value="1"/>
</dbReference>
<keyword evidence="2 6" id="KW-0547">Nucleotide-binding</keyword>
<dbReference type="GO" id="GO:0005737">
    <property type="term" value="C:cytoplasm"/>
    <property type="evidence" value="ECO:0007669"/>
    <property type="project" value="UniProtKB-SubCell"/>
</dbReference>
<feature type="region of interest" description="Disordered" evidence="7">
    <location>
        <begin position="866"/>
        <end position="894"/>
    </location>
</feature>
<dbReference type="GO" id="GO:0005524">
    <property type="term" value="F:ATP binding"/>
    <property type="evidence" value="ECO:0007669"/>
    <property type="project" value="UniProtKB-UniRule"/>
</dbReference>
<dbReference type="Pfam" id="PF02463">
    <property type="entry name" value="SMC_N"/>
    <property type="match status" value="1"/>
</dbReference>
<dbReference type="SUPFAM" id="SSF52540">
    <property type="entry name" value="P-loop containing nucleoside triphosphate hydrolases"/>
    <property type="match status" value="1"/>
</dbReference>
<comment type="domain">
    <text evidence="6">Contains large globular domains required for ATP hydrolysis at each terminus and a third globular domain forming a flexible hinge near the middle of the molecule. These domains are separated by coiled-coil structures.</text>
</comment>
<evidence type="ECO:0000256" key="5">
    <source>
        <dbReference type="ARBA" id="ARBA00023125"/>
    </source>
</evidence>
<dbReference type="InterPro" id="IPR003395">
    <property type="entry name" value="RecF/RecN/SMC_N"/>
</dbReference>
<organism evidence="9 10">
    <name type="scientific">Yeguia hominis</name>
    <dbReference type="NCBI Taxonomy" id="2763662"/>
    <lineage>
        <taxon>Bacteria</taxon>
        <taxon>Bacillati</taxon>
        <taxon>Bacillota</taxon>
        <taxon>Clostridia</taxon>
        <taxon>Eubacteriales</taxon>
        <taxon>Yeguiaceae</taxon>
        <taxon>Yeguia</taxon>
    </lineage>
</organism>